<name>A0A0Y6H3F4_NEIME</name>
<evidence type="ECO:0000313" key="1">
    <source>
        <dbReference type="EMBL" id="CWP48488.1"/>
    </source>
</evidence>
<dbReference type="Proteomes" id="UP000283666">
    <property type="component" value="Unassembled WGS sequence"/>
</dbReference>
<reference evidence="1 4" key="1">
    <citation type="submission" date="2016-02" db="EMBL/GenBank/DDBJ databases">
        <authorList>
            <consortium name="Pathogen Informatics"/>
        </authorList>
    </citation>
    <scope>NUCLEOTIDE SEQUENCE [LARGE SCALE GENOMIC DNA]</scope>
    <source>
        <strain evidence="1 4">2842STDY5881269</strain>
    </source>
</reference>
<dbReference type="OMA" id="MYLPINE"/>
<dbReference type="EMBL" id="FEVP01000004">
    <property type="protein sequence ID" value="CWP48488.1"/>
    <property type="molecule type" value="Genomic_DNA"/>
</dbReference>
<organism evidence="2 6">
    <name type="scientific">Neisseria meningitidis</name>
    <dbReference type="NCBI Taxonomy" id="487"/>
    <lineage>
        <taxon>Bacteria</taxon>
        <taxon>Pseudomonadati</taxon>
        <taxon>Pseudomonadota</taxon>
        <taxon>Betaproteobacteria</taxon>
        <taxon>Neisseriales</taxon>
        <taxon>Neisseriaceae</taxon>
        <taxon>Neisseria</taxon>
    </lineage>
</organism>
<dbReference type="RefSeq" id="WP_002222756.1">
    <property type="nucleotide sequence ID" value="NZ_CP012391.1"/>
</dbReference>
<evidence type="ECO:0000313" key="3">
    <source>
        <dbReference type="EMBL" id="RQK76625.1"/>
    </source>
</evidence>
<protein>
    <submittedName>
        <fullName evidence="2">Restriction endonuclease</fullName>
    </submittedName>
    <submittedName>
        <fullName evidence="1">Type II restriction enzyme HgaI</fullName>
        <ecNumber evidence="1">3.1.21.4</ecNumber>
    </submittedName>
</protein>
<proteinExistence type="predicted"/>
<evidence type="ECO:0000313" key="6">
    <source>
        <dbReference type="Proteomes" id="UP000283829"/>
    </source>
</evidence>
<evidence type="ECO:0000313" key="4">
    <source>
        <dbReference type="Proteomes" id="UP000072443"/>
    </source>
</evidence>
<dbReference type="Proteomes" id="UP000072443">
    <property type="component" value="Unassembled WGS sequence"/>
</dbReference>
<dbReference type="EMBL" id="NWZY01000039">
    <property type="protein sequence ID" value="RQK76625.1"/>
    <property type="molecule type" value="Genomic_DNA"/>
</dbReference>
<dbReference type="Proteomes" id="UP000283829">
    <property type="component" value="Unassembled WGS sequence"/>
</dbReference>
<keyword evidence="2" id="KW-0255">Endonuclease</keyword>
<comment type="caution">
    <text evidence="2">The sequence shown here is derived from an EMBL/GenBank/DDBJ whole genome shotgun (WGS) entry which is preliminary data.</text>
</comment>
<dbReference type="EC" id="3.1.21.4" evidence="1"/>
<dbReference type="AlphaFoldDB" id="A0A0Y6H3F4"/>
<accession>A0A0Y6H3F4</accession>
<evidence type="ECO:0000313" key="2">
    <source>
        <dbReference type="EMBL" id="RQJ65243.1"/>
    </source>
</evidence>
<sequence length="489" mass="56756">MTTARWVIDKHLQNFHILCKFAGILKTNSFISVEDKAKLSEKLEKLDLYHRRNTGKSLDATTHKIKELSFYMFGYRDVCGQVTQKFLFSPLGNLFLKHLDNNEYIQKIFLTMLWAIPFPHPYIKTDESIQLYPMRLIFKLLSDERLDCKLFSYEYIYLISFVKSADQNSYEKLVQDILVLRTCAEVKIKHQLTAENSRSHAYVNAAHEWESYFSKTLTDAGVLQKTDGKIICRLKHGKTETYRKVTSSEFSIPKQLQEFVKKLQSAYSFSEMPLNLNDSDRLKIDVIKEIYSFYPKELLEEIGELKDEAAYELLHLPRLIEQYADNNNGTEAYLFEDVLEMGFNMFYNVEAKKIGGPGNTDLECLYITQKRKFAVEAKSTKNKLSGINSGRLEDHKNKIKAIYTIVVTPRYVPAVLSDIRNCPIVIIRANTFAEFLYNCLINRSSIPEIDYRYFDEIIIKNLGKDISSEISNLTMQQFASNTTMEAYST</sequence>
<dbReference type="EMBL" id="NWXB01000020">
    <property type="protein sequence ID" value="RQJ65243.1"/>
    <property type="molecule type" value="Genomic_DNA"/>
</dbReference>
<gene>
    <name evidence="3" type="ORF">COH52_11155</name>
    <name evidence="2" type="ORF">COI09_09295</name>
    <name evidence="1" type="ORF">ERS514591_00604</name>
</gene>
<reference evidence="5 6" key="2">
    <citation type="submission" date="2017-09" db="EMBL/GenBank/DDBJ databases">
        <title>Phenotypic and genotypic characterization of Colombian isolates of Neisseria meningitidis recovered from invasive disease.</title>
        <authorList>
            <person name="Duarte C."/>
            <person name="Gabastou J.M."/>
            <person name="Moreno J."/>
        </authorList>
    </citation>
    <scope>NUCLEOTIDE SEQUENCE [LARGE SCALE GENOMIC DNA]</scope>
    <source>
        <strain evidence="3 5">INS-Nm1012</strain>
        <strain evidence="2 6">INS-Nm1124</strain>
    </source>
</reference>
<keyword evidence="1" id="KW-0378">Hydrolase</keyword>
<keyword evidence="2" id="KW-0540">Nuclease</keyword>
<dbReference type="GO" id="GO:0009036">
    <property type="term" value="F:type II site-specific deoxyribonuclease activity"/>
    <property type="evidence" value="ECO:0007669"/>
    <property type="project" value="UniProtKB-EC"/>
</dbReference>
<evidence type="ECO:0000313" key="5">
    <source>
        <dbReference type="Proteomes" id="UP000283666"/>
    </source>
</evidence>